<dbReference type="SFLD" id="SFLDG01070">
    <property type="entry name" value="PLP-dependent"/>
    <property type="match status" value="1"/>
</dbReference>
<dbReference type="PANTHER" id="PTHR30538:SF1">
    <property type="entry name" value="L-LYSINE 2,3-AMINOMUTASE"/>
    <property type="match status" value="1"/>
</dbReference>
<evidence type="ECO:0000256" key="3">
    <source>
        <dbReference type="ARBA" id="ARBA00001966"/>
    </source>
</evidence>
<evidence type="ECO:0000256" key="6">
    <source>
        <dbReference type="ARBA" id="ARBA00022485"/>
    </source>
</evidence>
<evidence type="ECO:0000256" key="1">
    <source>
        <dbReference type="ARBA" id="ARBA00001352"/>
    </source>
</evidence>
<dbReference type="InterPro" id="IPR058240">
    <property type="entry name" value="rSAM_sf"/>
</dbReference>
<name>A0A517LYE3_9BACT</name>
<comment type="catalytic activity">
    <reaction evidence="1">
        <text>L-lysine = D-beta-lysine</text>
        <dbReference type="Rhea" id="RHEA:44148"/>
        <dbReference type="ChEBI" id="CHEBI:32551"/>
        <dbReference type="ChEBI" id="CHEBI:84138"/>
    </reaction>
</comment>
<evidence type="ECO:0000256" key="10">
    <source>
        <dbReference type="ARBA" id="ARBA00023004"/>
    </source>
</evidence>
<comment type="cofactor">
    <cofactor evidence="3">
        <name>[4Fe-4S] cluster</name>
        <dbReference type="ChEBI" id="CHEBI:49883"/>
    </cofactor>
</comment>
<feature type="binding site" evidence="14">
    <location>
        <position position="127"/>
    </location>
    <ligand>
        <name>[4Fe-4S] cluster</name>
        <dbReference type="ChEBI" id="CHEBI:49883"/>
        <note>4Fe-4S-S-AdoMet</note>
    </ligand>
</feature>
<dbReference type="PANTHER" id="PTHR30538">
    <property type="entry name" value="LYSINE 2,3-AMINOMUTASE-RELATED"/>
    <property type="match status" value="1"/>
</dbReference>
<keyword evidence="11 14" id="KW-0411">Iron-sulfur</keyword>
<dbReference type="SFLD" id="SFLDS00029">
    <property type="entry name" value="Radical_SAM"/>
    <property type="match status" value="1"/>
</dbReference>
<dbReference type="EMBL" id="CP036261">
    <property type="protein sequence ID" value="QDS87651.1"/>
    <property type="molecule type" value="Genomic_DNA"/>
</dbReference>
<keyword evidence="8 14" id="KW-0479">Metal-binding</keyword>
<evidence type="ECO:0000256" key="12">
    <source>
        <dbReference type="ARBA" id="ARBA00023235"/>
    </source>
</evidence>
<evidence type="ECO:0000313" key="17">
    <source>
        <dbReference type="EMBL" id="QDS87651.1"/>
    </source>
</evidence>
<feature type="binding site" evidence="14">
    <location>
        <position position="131"/>
    </location>
    <ligand>
        <name>[4Fe-4S] cluster</name>
        <dbReference type="ChEBI" id="CHEBI:49883"/>
        <note>4Fe-4S-S-AdoMet</note>
    </ligand>
</feature>
<evidence type="ECO:0000256" key="2">
    <source>
        <dbReference type="ARBA" id="ARBA00001933"/>
    </source>
</evidence>
<dbReference type="OrthoDB" id="9768064at2"/>
<dbReference type="AlphaFoldDB" id="A0A517LYE3"/>
<dbReference type="Gene3D" id="3.20.20.70">
    <property type="entry name" value="Aldolase class I"/>
    <property type="match status" value="1"/>
</dbReference>
<dbReference type="PIRSF" id="PIRSF004911">
    <property type="entry name" value="DUF160"/>
    <property type="match status" value="1"/>
</dbReference>
<evidence type="ECO:0000256" key="8">
    <source>
        <dbReference type="ARBA" id="ARBA00022723"/>
    </source>
</evidence>
<evidence type="ECO:0000256" key="9">
    <source>
        <dbReference type="ARBA" id="ARBA00022898"/>
    </source>
</evidence>
<dbReference type="Pfam" id="PF04055">
    <property type="entry name" value="Radical_SAM"/>
    <property type="match status" value="1"/>
</dbReference>
<dbReference type="InterPro" id="IPR022462">
    <property type="entry name" value="EpmB"/>
</dbReference>
<evidence type="ECO:0000256" key="11">
    <source>
        <dbReference type="ARBA" id="ARBA00023014"/>
    </source>
</evidence>
<dbReference type="GO" id="GO:0016853">
    <property type="term" value="F:isomerase activity"/>
    <property type="evidence" value="ECO:0007669"/>
    <property type="project" value="UniProtKB-KW"/>
</dbReference>
<reference evidence="17 18" key="1">
    <citation type="submission" date="2019-02" db="EMBL/GenBank/DDBJ databases">
        <title>Deep-cultivation of Planctomycetes and their phenomic and genomic characterization uncovers novel biology.</title>
        <authorList>
            <person name="Wiegand S."/>
            <person name="Jogler M."/>
            <person name="Boedeker C."/>
            <person name="Pinto D."/>
            <person name="Vollmers J."/>
            <person name="Rivas-Marin E."/>
            <person name="Kohn T."/>
            <person name="Peeters S.H."/>
            <person name="Heuer A."/>
            <person name="Rast P."/>
            <person name="Oberbeckmann S."/>
            <person name="Bunk B."/>
            <person name="Jeske O."/>
            <person name="Meyerdierks A."/>
            <person name="Storesund J.E."/>
            <person name="Kallscheuer N."/>
            <person name="Luecker S."/>
            <person name="Lage O.M."/>
            <person name="Pohl T."/>
            <person name="Merkel B.J."/>
            <person name="Hornburger P."/>
            <person name="Mueller R.-W."/>
            <person name="Bruemmer F."/>
            <person name="Labrenz M."/>
            <person name="Spormann A.M."/>
            <person name="Op den Camp H."/>
            <person name="Overmann J."/>
            <person name="Amann R."/>
            <person name="Jetten M.S.M."/>
            <person name="Mascher T."/>
            <person name="Medema M.H."/>
            <person name="Devos D.P."/>
            <person name="Kaster A.-K."/>
            <person name="Ovreas L."/>
            <person name="Rohde M."/>
            <person name="Galperin M.Y."/>
            <person name="Jogler C."/>
        </authorList>
    </citation>
    <scope>NUCLEOTIDE SEQUENCE [LARGE SCALE GENOMIC DNA]</scope>
    <source>
        <strain evidence="17 18">EC9</strain>
    </source>
</reference>
<accession>A0A517LYE3</accession>
<organism evidence="17 18">
    <name type="scientific">Rosistilla ulvae</name>
    <dbReference type="NCBI Taxonomy" id="1930277"/>
    <lineage>
        <taxon>Bacteria</taxon>
        <taxon>Pseudomonadati</taxon>
        <taxon>Planctomycetota</taxon>
        <taxon>Planctomycetia</taxon>
        <taxon>Pirellulales</taxon>
        <taxon>Pirellulaceae</taxon>
        <taxon>Rosistilla</taxon>
    </lineage>
</organism>
<dbReference type="CDD" id="cd01335">
    <property type="entry name" value="Radical_SAM"/>
    <property type="match status" value="1"/>
</dbReference>
<evidence type="ECO:0000256" key="7">
    <source>
        <dbReference type="ARBA" id="ARBA00022691"/>
    </source>
</evidence>
<dbReference type="PROSITE" id="PS51918">
    <property type="entry name" value="RADICAL_SAM"/>
    <property type="match status" value="1"/>
</dbReference>
<evidence type="ECO:0000313" key="18">
    <source>
        <dbReference type="Proteomes" id="UP000319557"/>
    </source>
</evidence>
<evidence type="ECO:0000256" key="4">
    <source>
        <dbReference type="ARBA" id="ARBA00008703"/>
    </source>
</evidence>
<keyword evidence="18" id="KW-1185">Reference proteome</keyword>
<gene>
    <name evidence="17" type="primary">epmB</name>
    <name evidence="17" type="ORF">EC9_18300</name>
</gene>
<keyword evidence="7" id="KW-0949">S-adenosyl-L-methionine</keyword>
<sequence>MKVPILANPTNSVRARSESSVRWQVQLKNAVRTGQQLVELLGLQDAITPSHQAAADFPVFVTREFLSRIRPGDPNDPLLRQVFPAASETAAVEGFGSDPLQEASFTRCGGLIHKYAGRVLLVTTGACAIHCRYCFRRHFPYSDIPHSIDQWQPALDEIAADESIEEVLLSGGDPLMLADPVLERLIDALQSIPHLRRLRIHSRLPIVLPSRVNDALVGMLTASRLTVWMVVHSNHANELDEAVGQGLGRLIDRGIPVLNQAVLLRGVNDDLDALTDLCRRLIDLRVTPYYLHKLDQVAGAAHFDVSKERGCELIEGLRTRLPGYAVPRFVIEQPDQPSKTTIV</sequence>
<evidence type="ECO:0000259" key="16">
    <source>
        <dbReference type="PROSITE" id="PS51918"/>
    </source>
</evidence>
<dbReference type="KEGG" id="ruv:EC9_18300"/>
<dbReference type="InterPro" id="IPR013785">
    <property type="entry name" value="Aldolase_TIM"/>
</dbReference>
<keyword evidence="6 14" id="KW-0004">4Fe-4S</keyword>
<keyword evidence="12 17" id="KW-0413">Isomerase</keyword>
<comment type="similarity">
    <text evidence="4">Belongs to the radical SAM superfamily. KamA family.</text>
</comment>
<feature type="domain" description="Radical SAM core" evidence="16">
    <location>
        <begin position="113"/>
        <end position="325"/>
    </location>
</feature>
<evidence type="ECO:0000256" key="14">
    <source>
        <dbReference type="PIRSR" id="PIRSR004911-1"/>
    </source>
</evidence>
<dbReference type="SFLD" id="SFLDF00314">
    <property type="entry name" value="L-lysine_2_3-aminomutase_(yjeK"/>
    <property type="match status" value="1"/>
</dbReference>
<evidence type="ECO:0000256" key="5">
    <source>
        <dbReference type="ARBA" id="ARBA00022363"/>
    </source>
</evidence>
<dbReference type="GO" id="GO:0046872">
    <property type="term" value="F:metal ion binding"/>
    <property type="evidence" value="ECO:0007669"/>
    <property type="project" value="UniProtKB-KW"/>
</dbReference>
<dbReference type="NCBIfam" id="TIGR03821">
    <property type="entry name" value="EFP_modif_epmB"/>
    <property type="match status" value="1"/>
</dbReference>
<dbReference type="GO" id="GO:0051539">
    <property type="term" value="F:4 iron, 4 sulfur cluster binding"/>
    <property type="evidence" value="ECO:0007669"/>
    <property type="project" value="UniProtKB-KW"/>
</dbReference>
<evidence type="ECO:0000256" key="15">
    <source>
        <dbReference type="PIRSR" id="PIRSR603739-50"/>
    </source>
</evidence>
<dbReference type="RefSeq" id="WP_145344156.1">
    <property type="nucleotide sequence ID" value="NZ_CP036261.1"/>
</dbReference>
<feature type="binding site" evidence="14">
    <location>
        <position position="134"/>
    </location>
    <ligand>
        <name>[4Fe-4S] cluster</name>
        <dbReference type="ChEBI" id="CHEBI:49883"/>
        <note>4Fe-4S-S-AdoMet</note>
    </ligand>
</feature>
<comment type="cofactor">
    <cofactor evidence="2 15">
        <name>pyridoxal 5'-phosphate</name>
        <dbReference type="ChEBI" id="CHEBI:597326"/>
    </cofactor>
</comment>
<dbReference type="Proteomes" id="UP000319557">
    <property type="component" value="Chromosome"/>
</dbReference>
<evidence type="ECO:0000256" key="13">
    <source>
        <dbReference type="ARBA" id="ARBA00030756"/>
    </source>
</evidence>
<dbReference type="InterPro" id="IPR007197">
    <property type="entry name" value="rSAM"/>
</dbReference>
<keyword evidence="9 15" id="KW-0663">Pyridoxal phosphate</keyword>
<dbReference type="NCBIfam" id="TIGR00238">
    <property type="entry name" value="KamA family radical SAM protein"/>
    <property type="match status" value="1"/>
</dbReference>
<dbReference type="InterPro" id="IPR003739">
    <property type="entry name" value="Lys_aminomutase/Glu_NH3_mut"/>
</dbReference>
<feature type="modified residue" description="N6-(pyridoxal phosphate)lysine" evidence="15">
    <location>
        <position position="339"/>
    </location>
</feature>
<protein>
    <recommendedName>
        <fullName evidence="5">L-lysine 2,3-aminomutase</fullName>
    </recommendedName>
    <alternativeName>
        <fullName evidence="13">EF-P post-translational modification enzyme B</fullName>
    </alternativeName>
</protein>
<proteinExistence type="inferred from homology"/>
<dbReference type="SUPFAM" id="SSF102114">
    <property type="entry name" value="Radical SAM enzymes"/>
    <property type="match status" value="1"/>
</dbReference>
<keyword evidence="10" id="KW-0408">Iron</keyword>